<dbReference type="Pfam" id="PF00856">
    <property type="entry name" value="SET"/>
    <property type="match status" value="1"/>
</dbReference>
<dbReference type="OrthoDB" id="265717at2759"/>
<feature type="chain" id="PRO_5040465710" evidence="1">
    <location>
        <begin position="18"/>
        <end position="416"/>
    </location>
</feature>
<dbReference type="PANTHER" id="PTHR47332:SF6">
    <property type="entry name" value="SET DOMAIN-CONTAINING PROTEIN"/>
    <property type="match status" value="1"/>
</dbReference>
<keyword evidence="4" id="KW-1185">Reference proteome</keyword>
<accession>A0A9P6VEI5</accession>
<feature type="domain" description="SET" evidence="2">
    <location>
        <begin position="126"/>
        <end position="270"/>
    </location>
</feature>
<proteinExistence type="predicted"/>
<reference evidence="3" key="1">
    <citation type="submission" date="2019-07" db="EMBL/GenBank/DDBJ databases">
        <title>Hyphodiscus hymeniophilus genome sequencing and assembly.</title>
        <authorList>
            <person name="Kramer G."/>
            <person name="Nodwell J."/>
        </authorList>
    </citation>
    <scope>NUCLEOTIDE SEQUENCE</scope>
    <source>
        <strain evidence="3">ATCC 34498</strain>
    </source>
</reference>
<dbReference type="Gene3D" id="1.25.40.10">
    <property type="entry name" value="Tetratricopeptide repeat domain"/>
    <property type="match status" value="1"/>
</dbReference>
<dbReference type="PANTHER" id="PTHR47332">
    <property type="entry name" value="SET DOMAIN-CONTAINING PROTEIN 5"/>
    <property type="match status" value="1"/>
</dbReference>
<name>A0A9P6VEI5_9HELO</name>
<keyword evidence="1" id="KW-0732">Signal</keyword>
<evidence type="ECO:0000313" key="3">
    <source>
        <dbReference type="EMBL" id="KAG0646390.1"/>
    </source>
</evidence>
<gene>
    <name evidence="3" type="ORF">D0Z07_8222</name>
</gene>
<comment type="caution">
    <text evidence="3">The sequence shown here is derived from an EMBL/GenBank/DDBJ whole genome shotgun (WGS) entry which is preliminary data.</text>
</comment>
<dbReference type="AlphaFoldDB" id="A0A9P6VEI5"/>
<protein>
    <submittedName>
        <fullName evidence="3">N-lysine methyltransferase SMYD2</fullName>
    </submittedName>
</protein>
<dbReference type="Gene3D" id="2.170.270.10">
    <property type="entry name" value="SET domain"/>
    <property type="match status" value="1"/>
</dbReference>
<keyword evidence="3" id="KW-0489">Methyltransferase</keyword>
<sequence length="416" mass="45973">MRLSLNATVFLISVAQAGQHPITFDFTSNFCSINEKENLLALAQLNDGLNFQRCSLKPAIPANLWTEGVKCIPNITETYCIYTNENFANGRGISFFTTPSIADGIASLPAFTQKDLYGNVNNFANPPWEIKQVPGRGRGVFATRTLHRGDPIMAVTPIGIYHSDAFPHDFPLNYIYLHTAFIQLPKPTQNLFLSTMVYADGDPIMERINTNAFSGEFEGASHFLLYPETAKMNHACRPSAMYYYDPKTLIHATQASRTIHPGEEITIPYINILQPREDRQHFLSTSWGFTCTCSLCSSSATHTHASDARIRRIVHLQNALADWSGESIGTPGTAEKLIDLYEEEGIHAAKGTGHMFAALAYNAVGDTAMAKEHAEGALVAGLVNNGHANGEAADENEMKSLVDWPEGHWSFMARRR</sequence>
<keyword evidence="3" id="KW-0808">Transferase</keyword>
<evidence type="ECO:0000313" key="4">
    <source>
        <dbReference type="Proteomes" id="UP000785200"/>
    </source>
</evidence>
<dbReference type="GO" id="GO:0032259">
    <property type="term" value="P:methylation"/>
    <property type="evidence" value="ECO:0007669"/>
    <property type="project" value="UniProtKB-KW"/>
</dbReference>
<dbReference type="Proteomes" id="UP000785200">
    <property type="component" value="Unassembled WGS sequence"/>
</dbReference>
<dbReference type="SUPFAM" id="SSF82199">
    <property type="entry name" value="SET domain"/>
    <property type="match status" value="1"/>
</dbReference>
<dbReference type="GO" id="GO:0008168">
    <property type="term" value="F:methyltransferase activity"/>
    <property type="evidence" value="ECO:0007669"/>
    <property type="project" value="UniProtKB-KW"/>
</dbReference>
<dbReference type="InterPro" id="IPR046341">
    <property type="entry name" value="SET_dom_sf"/>
</dbReference>
<feature type="signal peptide" evidence="1">
    <location>
        <begin position="1"/>
        <end position="17"/>
    </location>
</feature>
<dbReference type="CDD" id="cd20071">
    <property type="entry name" value="SET_SMYD"/>
    <property type="match status" value="1"/>
</dbReference>
<organism evidence="3 4">
    <name type="scientific">Hyphodiscus hymeniophilus</name>
    <dbReference type="NCBI Taxonomy" id="353542"/>
    <lineage>
        <taxon>Eukaryota</taxon>
        <taxon>Fungi</taxon>
        <taxon>Dikarya</taxon>
        <taxon>Ascomycota</taxon>
        <taxon>Pezizomycotina</taxon>
        <taxon>Leotiomycetes</taxon>
        <taxon>Helotiales</taxon>
        <taxon>Hyphodiscaceae</taxon>
        <taxon>Hyphodiscus</taxon>
    </lineage>
</organism>
<dbReference type="InterPro" id="IPR001214">
    <property type="entry name" value="SET_dom"/>
</dbReference>
<dbReference type="InterPro" id="IPR011990">
    <property type="entry name" value="TPR-like_helical_dom_sf"/>
</dbReference>
<evidence type="ECO:0000259" key="2">
    <source>
        <dbReference type="PROSITE" id="PS50280"/>
    </source>
</evidence>
<dbReference type="PROSITE" id="PS50280">
    <property type="entry name" value="SET"/>
    <property type="match status" value="1"/>
</dbReference>
<dbReference type="EMBL" id="VNKQ01000016">
    <property type="protein sequence ID" value="KAG0646390.1"/>
    <property type="molecule type" value="Genomic_DNA"/>
</dbReference>
<dbReference type="InterPro" id="IPR053185">
    <property type="entry name" value="SET_domain_protein"/>
</dbReference>
<evidence type="ECO:0000256" key="1">
    <source>
        <dbReference type="SAM" id="SignalP"/>
    </source>
</evidence>